<dbReference type="Gene3D" id="3.30.1330.50">
    <property type="entry name" value="2-C-methyl-D-erythritol 2,4-cyclodiphosphate synthase"/>
    <property type="match status" value="1"/>
</dbReference>
<evidence type="ECO:0000256" key="4">
    <source>
        <dbReference type="ARBA" id="ARBA00011233"/>
    </source>
</evidence>
<evidence type="ECO:0000256" key="7">
    <source>
        <dbReference type="ARBA" id="ARBA00023229"/>
    </source>
</evidence>
<organism evidence="12 13">
    <name type="scientific">Candidatus Blochmannia vicinus</name>
    <name type="common">nom. nud.</name>
    <dbReference type="NCBI Taxonomy" id="251540"/>
    <lineage>
        <taxon>Bacteria</taxon>
        <taxon>Pseudomonadati</taxon>
        <taxon>Pseudomonadota</taxon>
        <taxon>Gammaproteobacteria</taxon>
        <taxon>Enterobacterales</taxon>
        <taxon>Enterobacteriaceae</taxon>
        <taxon>ant endosymbionts</taxon>
        <taxon>Candidatus Blochmanniella</taxon>
    </lineage>
</organism>
<proteinExistence type="inferred from homology"/>
<dbReference type="GO" id="GO:0016114">
    <property type="term" value="P:terpenoid biosynthetic process"/>
    <property type="evidence" value="ECO:0007669"/>
    <property type="project" value="InterPro"/>
</dbReference>
<protein>
    <recommendedName>
        <fullName evidence="5 9">2-C-methyl-D-erythritol 2,4-cyclodiphosphate synthase</fullName>
        <shortName evidence="9">MECDP-synthase</shortName>
        <shortName evidence="9">MECPP-synthase</shortName>
        <shortName evidence="9">MECPS</shortName>
        <ecNumber evidence="5 9">4.6.1.12</ecNumber>
    </recommendedName>
</protein>
<evidence type="ECO:0000313" key="12">
    <source>
        <dbReference type="EMBL" id="URJ28012.1"/>
    </source>
</evidence>
<name>A0A9Q8X099_9ENTR</name>
<dbReference type="InterPro" id="IPR003526">
    <property type="entry name" value="MECDP_synthase"/>
</dbReference>
<evidence type="ECO:0000256" key="10">
    <source>
        <dbReference type="RuleBase" id="RU004395"/>
    </source>
</evidence>
<dbReference type="NCBIfam" id="TIGR00151">
    <property type="entry name" value="ispF"/>
    <property type="match status" value="1"/>
</dbReference>
<dbReference type="GO" id="GO:0046872">
    <property type="term" value="F:metal ion binding"/>
    <property type="evidence" value="ECO:0007669"/>
    <property type="project" value="UniProtKB-KW"/>
</dbReference>
<accession>A0A9Q8X099</accession>
<dbReference type="EC" id="4.6.1.12" evidence="5 9"/>
<dbReference type="FunFam" id="3.30.1330.50:FF:000001">
    <property type="entry name" value="2-C-methyl-D-erythritol 2,4-cyclodiphosphate synthase"/>
    <property type="match status" value="1"/>
</dbReference>
<dbReference type="CDD" id="cd00554">
    <property type="entry name" value="MECDP_synthase"/>
    <property type="match status" value="1"/>
</dbReference>
<feature type="binding site" evidence="9">
    <location>
        <begin position="133"/>
        <end position="136"/>
    </location>
    <ligand>
        <name>4-CDP-2-C-methyl-D-erythritol 2-phosphate</name>
        <dbReference type="ChEBI" id="CHEBI:57919"/>
    </ligand>
</feature>
<dbReference type="HAMAP" id="MF_00107">
    <property type="entry name" value="IspF"/>
    <property type="match status" value="1"/>
</dbReference>
<feature type="binding site" evidence="9">
    <location>
        <begin position="57"/>
        <end position="59"/>
    </location>
    <ligand>
        <name>4-CDP-2-C-methyl-D-erythritol 2-phosphate</name>
        <dbReference type="ChEBI" id="CHEBI:57919"/>
    </ligand>
</feature>
<dbReference type="Proteomes" id="UP001056209">
    <property type="component" value="Chromosome"/>
</dbReference>
<evidence type="ECO:0000256" key="8">
    <source>
        <dbReference type="ARBA" id="ARBA00023239"/>
    </source>
</evidence>
<evidence type="ECO:0000256" key="6">
    <source>
        <dbReference type="ARBA" id="ARBA00022723"/>
    </source>
</evidence>
<comment type="function">
    <text evidence="9">Involved in the biosynthesis of isopentenyl diphosphate (IPP) and dimethylallyl diphosphate (DMAPP), two major building blocks of isoprenoid compounds. Catalyzes the conversion of 4-diphosphocytidyl-2-C-methyl-D-erythritol 2-phosphate (CDP-ME2P) to 2-C-methyl-D-erythritol 2,4-cyclodiphosphate (ME-CPP) with a corresponding release of cytidine 5-monophosphate (CMP).</text>
</comment>
<feature type="binding site" evidence="9">
    <location>
        <position position="9"/>
    </location>
    <ligand>
        <name>a divalent metal cation</name>
        <dbReference type="ChEBI" id="CHEBI:60240"/>
    </ligand>
</feature>
<dbReference type="EMBL" id="CP097753">
    <property type="protein sequence ID" value="URJ28012.1"/>
    <property type="molecule type" value="Genomic_DNA"/>
</dbReference>
<reference evidence="12" key="1">
    <citation type="submission" date="2022-05" db="EMBL/GenBank/DDBJ databases">
        <title>Impact of host demography and evolutionary history on endosymbiont molecular evolution: a test in carpenter ants (Genus Camponotus) and their Blochmannia endosymbionts.</title>
        <authorList>
            <person name="Manthey J.D."/>
            <person name="Giron J.C."/>
            <person name="Hruska J.P."/>
        </authorList>
    </citation>
    <scope>NUCLEOTIDE SEQUENCE</scope>
    <source>
        <strain evidence="12">C-039</strain>
    </source>
</reference>
<feature type="binding site" evidence="9">
    <location>
        <begin position="9"/>
        <end position="11"/>
    </location>
    <ligand>
        <name>4-CDP-2-C-methyl-D-erythritol 2-phosphate</name>
        <dbReference type="ChEBI" id="CHEBI:57919"/>
    </ligand>
</feature>
<evidence type="ECO:0000256" key="3">
    <source>
        <dbReference type="ARBA" id="ARBA00008480"/>
    </source>
</evidence>
<dbReference type="AlphaFoldDB" id="A0A9Q8X099"/>
<keyword evidence="6 9" id="KW-0479">Metal-binding</keyword>
<dbReference type="PROSITE" id="PS01350">
    <property type="entry name" value="ISPF"/>
    <property type="match status" value="1"/>
</dbReference>
<dbReference type="GO" id="GO:0019288">
    <property type="term" value="P:isopentenyl diphosphate biosynthetic process, methylerythritol 4-phosphate pathway"/>
    <property type="evidence" value="ECO:0007669"/>
    <property type="project" value="UniProtKB-UniRule"/>
</dbReference>
<comment type="caution">
    <text evidence="9">Lacks conserved residue(s) required for the propagation of feature annotation.</text>
</comment>
<sequence>MLRIGYGFDVHQFGGYRPLIIGGVIIPYTQKIAAHSDGDVLIHALIDSLLGAACYGDIGSMFPDTDSEYNNIDSRKLLRISWNKIITRGYLLENVDITIILQIPRINTYIYQMRCHISQDLNCPVTNINIKATTTDTLGYIGRSEGISCVAVTLLTR</sequence>
<dbReference type="GO" id="GO:0008685">
    <property type="term" value="F:2-C-methyl-D-erythritol 2,4-cyclodiphosphate synthase activity"/>
    <property type="evidence" value="ECO:0007669"/>
    <property type="project" value="UniProtKB-UniRule"/>
</dbReference>
<dbReference type="InterPro" id="IPR036571">
    <property type="entry name" value="MECDP_synthase_sf"/>
</dbReference>
<evidence type="ECO:0000256" key="1">
    <source>
        <dbReference type="ARBA" id="ARBA00000200"/>
    </source>
</evidence>
<gene>
    <name evidence="9 12" type="primary">ispF</name>
    <name evidence="12" type="ORF">M9393_02405</name>
</gene>
<feature type="binding site" evidence="9">
    <location>
        <begin position="62"/>
        <end position="66"/>
    </location>
    <ligand>
        <name>4-CDP-2-C-methyl-D-erythritol 2-phosphate</name>
        <dbReference type="ChEBI" id="CHEBI:57919"/>
    </ligand>
</feature>
<feature type="binding site" evidence="9">
    <location>
        <position position="11"/>
    </location>
    <ligand>
        <name>a divalent metal cation</name>
        <dbReference type="ChEBI" id="CHEBI:60240"/>
    </ligand>
</feature>
<dbReference type="RefSeq" id="WP_250248401.1">
    <property type="nucleotide sequence ID" value="NZ_CP097753.1"/>
</dbReference>
<evidence type="ECO:0000313" key="13">
    <source>
        <dbReference type="Proteomes" id="UP001056209"/>
    </source>
</evidence>
<keyword evidence="7 9" id="KW-0414">Isoprene biosynthesis</keyword>
<comment type="cofactor">
    <cofactor evidence="9">
        <name>a divalent metal cation</name>
        <dbReference type="ChEBI" id="CHEBI:60240"/>
    </cofactor>
    <text evidence="9">Binds 1 divalent metal cation per subunit.</text>
</comment>
<feature type="binding site" evidence="9">
    <location>
        <position position="143"/>
    </location>
    <ligand>
        <name>4-CDP-2-C-methyl-D-erythritol 2-phosphate</name>
        <dbReference type="ChEBI" id="CHEBI:57919"/>
    </ligand>
</feature>
<keyword evidence="8 9" id="KW-0456">Lyase</keyword>
<dbReference type="PANTHER" id="PTHR43181">
    <property type="entry name" value="2-C-METHYL-D-ERYTHRITOL 2,4-CYCLODIPHOSPHATE SYNTHASE, CHLOROPLASTIC"/>
    <property type="match status" value="1"/>
</dbReference>
<evidence type="ECO:0000256" key="9">
    <source>
        <dbReference type="HAMAP-Rule" id="MF_00107"/>
    </source>
</evidence>
<dbReference type="SUPFAM" id="SSF69765">
    <property type="entry name" value="IpsF-like"/>
    <property type="match status" value="1"/>
</dbReference>
<evidence type="ECO:0000256" key="5">
    <source>
        <dbReference type="ARBA" id="ARBA00012579"/>
    </source>
</evidence>
<feature type="site" description="Transition state stabilizer" evidence="9">
    <location>
        <position position="134"/>
    </location>
</feature>
<dbReference type="PANTHER" id="PTHR43181:SF1">
    <property type="entry name" value="2-C-METHYL-D-ERYTHRITOL 2,4-CYCLODIPHOSPHATE SYNTHASE, CHLOROPLASTIC"/>
    <property type="match status" value="1"/>
</dbReference>
<evidence type="ECO:0000259" key="11">
    <source>
        <dbReference type="Pfam" id="PF02542"/>
    </source>
</evidence>
<comment type="subunit">
    <text evidence="4 9">Homotrimer.</text>
</comment>
<comment type="catalytic activity">
    <reaction evidence="1 9 10">
        <text>4-CDP-2-C-methyl-D-erythritol 2-phosphate = 2-C-methyl-D-erythritol 2,4-cyclic diphosphate + CMP</text>
        <dbReference type="Rhea" id="RHEA:23864"/>
        <dbReference type="ChEBI" id="CHEBI:57919"/>
        <dbReference type="ChEBI" id="CHEBI:58483"/>
        <dbReference type="ChEBI" id="CHEBI:60377"/>
        <dbReference type="EC" id="4.6.1.12"/>
    </reaction>
</comment>
<feature type="binding site" evidence="9">
    <location>
        <begin position="35"/>
        <end position="36"/>
    </location>
    <ligand>
        <name>4-CDP-2-C-methyl-D-erythritol 2-phosphate</name>
        <dbReference type="ChEBI" id="CHEBI:57919"/>
    </ligand>
</feature>
<feature type="site" description="Transition state stabilizer" evidence="9">
    <location>
        <position position="35"/>
    </location>
</feature>
<dbReference type="Pfam" id="PF02542">
    <property type="entry name" value="YgbB"/>
    <property type="match status" value="1"/>
</dbReference>
<feature type="binding site" evidence="9">
    <location>
        <position position="43"/>
    </location>
    <ligand>
        <name>a divalent metal cation</name>
        <dbReference type="ChEBI" id="CHEBI:60240"/>
    </ligand>
</feature>
<dbReference type="InterPro" id="IPR020555">
    <property type="entry name" value="MECDP_synthase_CS"/>
</dbReference>
<evidence type="ECO:0000256" key="2">
    <source>
        <dbReference type="ARBA" id="ARBA00004709"/>
    </source>
</evidence>
<comment type="pathway">
    <text evidence="2 9">Isoprenoid biosynthesis; isopentenyl diphosphate biosynthesis via DXP pathway; isopentenyl diphosphate from 1-deoxy-D-xylulose 5-phosphate: step 4/6.</text>
</comment>
<feature type="domain" description="2-C-methyl-D-erythritol 2,4-cyclodiphosphate synthase" evidence="11">
    <location>
        <begin position="2"/>
        <end position="155"/>
    </location>
</feature>
<comment type="similarity">
    <text evidence="3 9 10">Belongs to the IspF family.</text>
</comment>